<name>A0ABD0W8L0_DENTH</name>
<protein>
    <recommendedName>
        <fullName evidence="3">Glutaminyl-peptide cyclotransferase</fullName>
    </recommendedName>
</protein>
<proteinExistence type="predicted"/>
<dbReference type="AlphaFoldDB" id="A0ABD0W8L0"/>
<evidence type="ECO:0008006" key="3">
    <source>
        <dbReference type="Google" id="ProtNLM"/>
    </source>
</evidence>
<organism evidence="1 2">
    <name type="scientific">Dendrobium thyrsiflorum</name>
    <name type="common">Pinecone-like raceme dendrobium</name>
    <name type="synonym">Orchid</name>
    <dbReference type="NCBI Taxonomy" id="117978"/>
    <lineage>
        <taxon>Eukaryota</taxon>
        <taxon>Viridiplantae</taxon>
        <taxon>Streptophyta</taxon>
        <taxon>Embryophyta</taxon>
        <taxon>Tracheophyta</taxon>
        <taxon>Spermatophyta</taxon>
        <taxon>Magnoliopsida</taxon>
        <taxon>Liliopsida</taxon>
        <taxon>Asparagales</taxon>
        <taxon>Orchidaceae</taxon>
        <taxon>Epidendroideae</taxon>
        <taxon>Malaxideae</taxon>
        <taxon>Dendrobiinae</taxon>
        <taxon>Dendrobium</taxon>
    </lineage>
</organism>
<reference evidence="1 2" key="1">
    <citation type="journal article" date="2024" name="Plant Biotechnol. J.">
        <title>Dendrobium thyrsiflorum genome and its molecular insights into genes involved in important horticultural traits.</title>
        <authorList>
            <person name="Chen B."/>
            <person name="Wang J.Y."/>
            <person name="Zheng P.J."/>
            <person name="Li K.L."/>
            <person name="Liang Y.M."/>
            <person name="Chen X.F."/>
            <person name="Zhang C."/>
            <person name="Zhao X."/>
            <person name="He X."/>
            <person name="Zhang G.Q."/>
            <person name="Liu Z.J."/>
            <person name="Xu Q."/>
        </authorList>
    </citation>
    <scope>NUCLEOTIDE SEQUENCE [LARGE SCALE GENOMIC DNA]</scope>
    <source>
        <strain evidence="1">GZMU011</strain>
    </source>
</reference>
<sequence>MGLLYDGNGTLLESTGIYGKSTVRKVDLQSGKVELSYTMGKSFFGEGLTLFGDRLLQVTWLTKTGFIYDRYNLSKIGRFAHPMNDGWGLATDGKVIFGSDGSSTLYLLDPVTWKARKKTTVKYNDHEISLLNELEYVNGEVLANVWQTDCIARISPDSGSVLSWILLHELRQNLLKLGHTGIDVLNGIAWDEKNKRLFVTGKLWPKLYEIRLRPVTPPYNERHKFSRNYDNKSEKKINYHLEVFRFVIFFVFVTWKFASSHGPIPRFYTFDVVNEFPHDPEAFTEGLLYVGNGTLLESTGLYGKSTVRKVDLQSGKVELSYTMKKYLFGEGLTLFGDRLFQLAFSTRAVFVYDRYNLRKIGKFVHSMTDGWGLATDGKVIFGSDGTSTLYQFDPVTWKAIKKTTVKYNDLEIFNLNELEYVNGEVLANVWETDCIARISPDSGSVLSWILLHELRRNLLKSGHTVS</sequence>
<dbReference type="SUPFAM" id="SSF50969">
    <property type="entry name" value="YVTN repeat-like/Quinoprotein amine dehydrogenase"/>
    <property type="match status" value="1"/>
</dbReference>
<dbReference type="Pfam" id="PF05096">
    <property type="entry name" value="Glu_cyclase_2"/>
    <property type="match status" value="2"/>
</dbReference>
<dbReference type="InterPro" id="IPR011044">
    <property type="entry name" value="Quino_amine_DH_bsu"/>
</dbReference>
<evidence type="ECO:0000313" key="1">
    <source>
        <dbReference type="EMBL" id="KAL0928183.1"/>
    </source>
</evidence>
<accession>A0ABD0W8L0</accession>
<dbReference type="InterPro" id="IPR007788">
    <property type="entry name" value="QCT"/>
</dbReference>
<gene>
    <name evidence="1" type="ORF">M5K25_000052</name>
</gene>
<dbReference type="PANTHER" id="PTHR31270">
    <property type="entry name" value="GLUTAMINYL-PEPTIDE CYCLOTRANSFERASE"/>
    <property type="match status" value="1"/>
</dbReference>
<comment type="caution">
    <text evidence="1">The sequence shown here is derived from an EMBL/GenBank/DDBJ whole genome shotgun (WGS) entry which is preliminary data.</text>
</comment>
<keyword evidence="2" id="KW-1185">Reference proteome</keyword>
<dbReference type="Proteomes" id="UP001552299">
    <property type="component" value="Unassembled WGS sequence"/>
</dbReference>
<dbReference type="SUPFAM" id="SSF63825">
    <property type="entry name" value="YWTD domain"/>
    <property type="match status" value="1"/>
</dbReference>
<evidence type="ECO:0000313" key="2">
    <source>
        <dbReference type="Proteomes" id="UP001552299"/>
    </source>
</evidence>
<dbReference type="PANTHER" id="PTHR31270:SF1">
    <property type="entry name" value="GLUTAMINYL-PEPTIDE CYCLOTRANSFERASE"/>
    <property type="match status" value="1"/>
</dbReference>
<dbReference type="EMBL" id="JANQDX010000001">
    <property type="protein sequence ID" value="KAL0928183.1"/>
    <property type="molecule type" value="Genomic_DNA"/>
</dbReference>